<comment type="caution">
    <text evidence="2">The sequence shown here is derived from an EMBL/GenBank/DDBJ whole genome shotgun (WGS) entry which is preliminary data.</text>
</comment>
<dbReference type="Proteomes" id="UP000530571">
    <property type="component" value="Unassembled WGS sequence"/>
</dbReference>
<evidence type="ECO:0000313" key="3">
    <source>
        <dbReference type="Proteomes" id="UP000530571"/>
    </source>
</evidence>
<dbReference type="EMBL" id="JACIDZ010000001">
    <property type="protein sequence ID" value="MBB4120432.1"/>
    <property type="molecule type" value="Genomic_DNA"/>
</dbReference>
<organism evidence="2 3">
    <name type="scientific">Martelella radicis</name>
    <dbReference type="NCBI Taxonomy" id="1397476"/>
    <lineage>
        <taxon>Bacteria</taxon>
        <taxon>Pseudomonadati</taxon>
        <taxon>Pseudomonadota</taxon>
        <taxon>Alphaproteobacteria</taxon>
        <taxon>Hyphomicrobiales</taxon>
        <taxon>Aurantimonadaceae</taxon>
        <taxon>Martelella</taxon>
    </lineage>
</organism>
<dbReference type="RefSeq" id="WP_183481677.1">
    <property type="nucleotide sequence ID" value="NZ_JACIDZ010000001.1"/>
</dbReference>
<proteinExistence type="predicted"/>
<protein>
    <submittedName>
        <fullName evidence="2">Uncharacterized protein</fullName>
    </submittedName>
</protein>
<evidence type="ECO:0000313" key="2">
    <source>
        <dbReference type="EMBL" id="MBB4120432.1"/>
    </source>
</evidence>
<sequence length="84" mass="9489">MATKLTFEKKQDLTILIRSFKIQDEIGSNGGRRPACPRNCLEKRLVLIEKAARLRYSSERDRNIACAKATPTTREKNESSPPGL</sequence>
<evidence type="ECO:0000256" key="1">
    <source>
        <dbReference type="SAM" id="MobiDB-lite"/>
    </source>
</evidence>
<keyword evidence="3" id="KW-1185">Reference proteome</keyword>
<gene>
    <name evidence="2" type="ORF">GGR30_000327</name>
</gene>
<name>A0A7W6P9J0_9HYPH</name>
<reference evidence="2 3" key="1">
    <citation type="submission" date="2020-08" db="EMBL/GenBank/DDBJ databases">
        <title>Genomic Encyclopedia of Type Strains, Phase IV (KMG-IV): sequencing the most valuable type-strain genomes for metagenomic binning, comparative biology and taxonomic classification.</title>
        <authorList>
            <person name="Goeker M."/>
        </authorList>
    </citation>
    <scope>NUCLEOTIDE SEQUENCE [LARGE SCALE GENOMIC DNA]</scope>
    <source>
        <strain evidence="2 3">DSM 28101</strain>
    </source>
</reference>
<feature type="region of interest" description="Disordered" evidence="1">
    <location>
        <begin position="65"/>
        <end position="84"/>
    </location>
</feature>
<accession>A0A7W6P9J0</accession>
<dbReference type="AlphaFoldDB" id="A0A7W6P9J0"/>